<keyword evidence="4" id="KW-0539">Nucleus</keyword>
<dbReference type="GO" id="GO:0005634">
    <property type="term" value="C:nucleus"/>
    <property type="evidence" value="ECO:0007669"/>
    <property type="project" value="UniProtKB-SubCell"/>
</dbReference>
<dbReference type="PANTHER" id="PTHR20648">
    <property type="entry name" value="ELONGIN-C"/>
    <property type="match status" value="1"/>
</dbReference>
<dbReference type="SMART" id="SM00512">
    <property type="entry name" value="Skp1"/>
    <property type="match status" value="1"/>
</dbReference>
<gene>
    <name evidence="6" type="ORF">STEHIDRAFT_69109</name>
</gene>
<dbReference type="InterPro" id="IPR016073">
    <property type="entry name" value="Skp1_comp_POZ"/>
</dbReference>
<dbReference type="OrthoDB" id="249087at2759"/>
<feature type="domain" description="SKP1 component POZ" evidence="5">
    <location>
        <begin position="4"/>
        <end position="62"/>
    </location>
</feature>
<keyword evidence="7" id="KW-1185">Reference proteome</keyword>
<evidence type="ECO:0000313" key="6">
    <source>
        <dbReference type="EMBL" id="EIM79677.1"/>
    </source>
</evidence>
<dbReference type="GeneID" id="18806508"/>
<dbReference type="RefSeq" id="XP_007311172.1">
    <property type="nucleotide sequence ID" value="XM_007311110.1"/>
</dbReference>
<dbReference type="OMA" id="AMVSPII"/>
<proteinExistence type="inferred from homology"/>
<protein>
    <recommendedName>
        <fullName evidence="3">Elongin-C</fullName>
    </recommendedName>
</protein>
<feature type="non-terminal residue" evidence="6">
    <location>
        <position position="1"/>
    </location>
</feature>
<sequence>EWVRVHSPDGYSFLVKRKVALRSGTLKNMLSDDSFSEAASKTCEVNARAPVAEKLVEYLSYKTTYESAGPKEDIPDFFERIMPEIALEL</sequence>
<dbReference type="Pfam" id="PF03931">
    <property type="entry name" value="Skp1_POZ"/>
    <property type="match status" value="1"/>
</dbReference>
<dbReference type="EMBL" id="JH687402">
    <property type="protein sequence ID" value="EIM79677.1"/>
    <property type="molecule type" value="Genomic_DNA"/>
</dbReference>
<comment type="similarity">
    <text evidence="2">Belongs to the SKP1 family.</text>
</comment>
<organism evidence="6 7">
    <name type="scientific">Stereum hirsutum (strain FP-91666)</name>
    <name type="common">White-rot fungus</name>
    <dbReference type="NCBI Taxonomy" id="721885"/>
    <lineage>
        <taxon>Eukaryota</taxon>
        <taxon>Fungi</taxon>
        <taxon>Dikarya</taxon>
        <taxon>Basidiomycota</taxon>
        <taxon>Agaricomycotina</taxon>
        <taxon>Agaricomycetes</taxon>
        <taxon>Russulales</taxon>
        <taxon>Stereaceae</taxon>
        <taxon>Stereum</taxon>
    </lineage>
</organism>
<dbReference type="Proteomes" id="UP000053927">
    <property type="component" value="Unassembled WGS sequence"/>
</dbReference>
<dbReference type="eggNOG" id="KOG3473">
    <property type="taxonomic scope" value="Eukaryota"/>
</dbReference>
<evidence type="ECO:0000313" key="7">
    <source>
        <dbReference type="Proteomes" id="UP000053927"/>
    </source>
</evidence>
<evidence type="ECO:0000256" key="1">
    <source>
        <dbReference type="ARBA" id="ARBA00004123"/>
    </source>
</evidence>
<dbReference type="InterPro" id="IPR001232">
    <property type="entry name" value="SKP1-like"/>
</dbReference>
<evidence type="ECO:0000256" key="3">
    <source>
        <dbReference type="ARBA" id="ARBA00021347"/>
    </source>
</evidence>
<dbReference type="AlphaFoldDB" id="R7RZD6"/>
<dbReference type="GO" id="GO:0006511">
    <property type="term" value="P:ubiquitin-dependent protein catabolic process"/>
    <property type="evidence" value="ECO:0007669"/>
    <property type="project" value="InterPro"/>
</dbReference>
<dbReference type="InterPro" id="IPR039948">
    <property type="entry name" value="ELC1"/>
</dbReference>
<comment type="subcellular location">
    <subcellularLocation>
        <location evidence="1">Nucleus</location>
    </subcellularLocation>
</comment>
<reference evidence="7" key="1">
    <citation type="journal article" date="2012" name="Science">
        <title>The Paleozoic origin of enzymatic lignin decomposition reconstructed from 31 fungal genomes.</title>
        <authorList>
            <person name="Floudas D."/>
            <person name="Binder M."/>
            <person name="Riley R."/>
            <person name="Barry K."/>
            <person name="Blanchette R.A."/>
            <person name="Henrissat B."/>
            <person name="Martinez A.T."/>
            <person name="Otillar R."/>
            <person name="Spatafora J.W."/>
            <person name="Yadav J.S."/>
            <person name="Aerts A."/>
            <person name="Benoit I."/>
            <person name="Boyd A."/>
            <person name="Carlson A."/>
            <person name="Copeland A."/>
            <person name="Coutinho P.M."/>
            <person name="de Vries R.P."/>
            <person name="Ferreira P."/>
            <person name="Findley K."/>
            <person name="Foster B."/>
            <person name="Gaskell J."/>
            <person name="Glotzer D."/>
            <person name="Gorecki P."/>
            <person name="Heitman J."/>
            <person name="Hesse C."/>
            <person name="Hori C."/>
            <person name="Igarashi K."/>
            <person name="Jurgens J.A."/>
            <person name="Kallen N."/>
            <person name="Kersten P."/>
            <person name="Kohler A."/>
            <person name="Kuees U."/>
            <person name="Kumar T.K.A."/>
            <person name="Kuo A."/>
            <person name="LaButti K."/>
            <person name="Larrondo L.F."/>
            <person name="Lindquist E."/>
            <person name="Ling A."/>
            <person name="Lombard V."/>
            <person name="Lucas S."/>
            <person name="Lundell T."/>
            <person name="Martin R."/>
            <person name="McLaughlin D.J."/>
            <person name="Morgenstern I."/>
            <person name="Morin E."/>
            <person name="Murat C."/>
            <person name="Nagy L.G."/>
            <person name="Nolan M."/>
            <person name="Ohm R.A."/>
            <person name="Patyshakuliyeva A."/>
            <person name="Rokas A."/>
            <person name="Ruiz-Duenas F.J."/>
            <person name="Sabat G."/>
            <person name="Salamov A."/>
            <person name="Samejima M."/>
            <person name="Schmutz J."/>
            <person name="Slot J.C."/>
            <person name="St John F."/>
            <person name="Stenlid J."/>
            <person name="Sun H."/>
            <person name="Sun S."/>
            <person name="Syed K."/>
            <person name="Tsang A."/>
            <person name="Wiebenga A."/>
            <person name="Young D."/>
            <person name="Pisabarro A."/>
            <person name="Eastwood D.C."/>
            <person name="Martin F."/>
            <person name="Cullen D."/>
            <person name="Grigoriev I.V."/>
            <person name="Hibbett D.S."/>
        </authorList>
    </citation>
    <scope>NUCLEOTIDE SEQUENCE [LARGE SCALE GENOMIC DNA]</scope>
    <source>
        <strain evidence="7">FP-91666</strain>
    </source>
</reference>
<evidence type="ECO:0000259" key="5">
    <source>
        <dbReference type="Pfam" id="PF03931"/>
    </source>
</evidence>
<evidence type="ECO:0000256" key="2">
    <source>
        <dbReference type="ARBA" id="ARBA00009993"/>
    </source>
</evidence>
<dbReference type="InterPro" id="IPR011333">
    <property type="entry name" value="SKP1/BTB/POZ_sf"/>
</dbReference>
<evidence type="ECO:0000256" key="4">
    <source>
        <dbReference type="ARBA" id="ARBA00023242"/>
    </source>
</evidence>
<dbReference type="KEGG" id="shs:STEHIDRAFT_69109"/>
<name>R7RZD6_STEHR</name>
<dbReference type="Gene3D" id="3.30.710.10">
    <property type="entry name" value="Potassium Channel Kv1.1, Chain A"/>
    <property type="match status" value="1"/>
</dbReference>
<accession>R7RZD6</accession>
<dbReference type="FunFam" id="3.30.710.10:FF:000035">
    <property type="entry name" value="Elongin C transcription elongation factor"/>
    <property type="match status" value="1"/>
</dbReference>
<dbReference type="SUPFAM" id="SSF54695">
    <property type="entry name" value="POZ domain"/>
    <property type="match status" value="1"/>
</dbReference>